<dbReference type="Pfam" id="PF04239">
    <property type="entry name" value="DUF421"/>
    <property type="match status" value="1"/>
</dbReference>
<evidence type="ECO:0000313" key="11">
    <source>
        <dbReference type="Proteomes" id="UP000606724"/>
    </source>
</evidence>
<dbReference type="EMBL" id="JACSQR010000018">
    <property type="protein sequence ID" value="MBD7947888.1"/>
    <property type="molecule type" value="Genomic_DNA"/>
</dbReference>
<dbReference type="Gene3D" id="3.30.240.20">
    <property type="entry name" value="bsu07140 like domains"/>
    <property type="match status" value="1"/>
</dbReference>
<evidence type="ECO:0000256" key="8">
    <source>
        <dbReference type="SAM" id="Phobius"/>
    </source>
</evidence>
<feature type="region of interest" description="Disordered" evidence="7">
    <location>
        <begin position="155"/>
        <end position="186"/>
    </location>
</feature>
<keyword evidence="6 8" id="KW-0472">Membrane</keyword>
<evidence type="ECO:0000256" key="5">
    <source>
        <dbReference type="ARBA" id="ARBA00022989"/>
    </source>
</evidence>
<feature type="transmembrane region" description="Helical" evidence="8">
    <location>
        <begin position="44"/>
        <end position="62"/>
    </location>
</feature>
<sequence length="186" mass="20734">MDMLLFDNIEKLGRIILTAVMVYALIVLITKVSGKRSTSQLNNFDWIVTVMIGSLSASTILLEEIPFIEGSAAIVTLYCLQFLVTKYASVSVSFSHLILSEPRIVFYQGQFLPDAMRNERLTRQELESAMRSEGINSFDDIEAIVFESDATLTIIPKPTPSNSKNDEQQSDDGVSETIKPLMSNDD</sequence>
<comment type="subcellular location">
    <subcellularLocation>
        <location evidence="1">Cell membrane</location>
        <topology evidence="1">Multi-pass membrane protein</topology>
    </subcellularLocation>
</comment>
<accession>A0ABR8RJA5</accession>
<protein>
    <submittedName>
        <fullName evidence="10">DUF421 domain-containing protein</fullName>
    </submittedName>
</protein>
<evidence type="ECO:0000256" key="6">
    <source>
        <dbReference type="ARBA" id="ARBA00023136"/>
    </source>
</evidence>
<feature type="domain" description="YetF C-terminal" evidence="9">
    <location>
        <begin position="93"/>
        <end position="159"/>
    </location>
</feature>
<gene>
    <name evidence="10" type="ORF">H9653_07640</name>
</gene>
<evidence type="ECO:0000259" key="9">
    <source>
        <dbReference type="Pfam" id="PF04239"/>
    </source>
</evidence>
<dbReference type="InterPro" id="IPR023090">
    <property type="entry name" value="UPF0702_alpha/beta_dom_sf"/>
</dbReference>
<keyword evidence="11" id="KW-1185">Reference proteome</keyword>
<evidence type="ECO:0000256" key="2">
    <source>
        <dbReference type="ARBA" id="ARBA00006448"/>
    </source>
</evidence>
<evidence type="ECO:0000256" key="3">
    <source>
        <dbReference type="ARBA" id="ARBA00022475"/>
    </source>
</evidence>
<dbReference type="InterPro" id="IPR007353">
    <property type="entry name" value="DUF421"/>
</dbReference>
<organism evidence="10 11">
    <name type="scientific">Psychrobacter communis</name>
    <dbReference type="NCBI Taxonomy" id="2762238"/>
    <lineage>
        <taxon>Bacteria</taxon>
        <taxon>Pseudomonadati</taxon>
        <taxon>Pseudomonadota</taxon>
        <taxon>Gammaproteobacteria</taxon>
        <taxon>Moraxellales</taxon>
        <taxon>Moraxellaceae</taxon>
        <taxon>Psychrobacter</taxon>
    </lineage>
</organism>
<comment type="similarity">
    <text evidence="2">Belongs to the UPF0702 family.</text>
</comment>
<proteinExistence type="inferred from homology"/>
<keyword evidence="5 8" id="KW-1133">Transmembrane helix</keyword>
<comment type="caution">
    <text evidence="10">The sequence shown here is derived from an EMBL/GenBank/DDBJ whole genome shotgun (WGS) entry which is preliminary data.</text>
</comment>
<keyword evidence="3" id="KW-1003">Cell membrane</keyword>
<name>A0ABR8RJA5_9GAMM</name>
<dbReference type="PANTHER" id="PTHR34582:SF6">
    <property type="entry name" value="UPF0702 TRANSMEMBRANE PROTEIN YCAP"/>
    <property type="match status" value="1"/>
</dbReference>
<evidence type="ECO:0000313" key="10">
    <source>
        <dbReference type="EMBL" id="MBD7947888.1"/>
    </source>
</evidence>
<dbReference type="Proteomes" id="UP000606724">
    <property type="component" value="Unassembled WGS sequence"/>
</dbReference>
<evidence type="ECO:0000256" key="7">
    <source>
        <dbReference type="SAM" id="MobiDB-lite"/>
    </source>
</evidence>
<dbReference type="RefSeq" id="WP_191691645.1">
    <property type="nucleotide sequence ID" value="NZ_JACSQR010000018.1"/>
</dbReference>
<reference evidence="10 11" key="1">
    <citation type="submission" date="2020-08" db="EMBL/GenBank/DDBJ databases">
        <title>A Genomic Blueprint of the Chicken Gut Microbiome.</title>
        <authorList>
            <person name="Gilroy R."/>
            <person name="Ravi A."/>
            <person name="Getino M."/>
            <person name="Pursley I."/>
            <person name="Horton D.L."/>
            <person name="Alikhan N.-F."/>
            <person name="Baker D."/>
            <person name="Gharbi K."/>
            <person name="Hall N."/>
            <person name="Watson M."/>
            <person name="Adriaenssens E.M."/>
            <person name="Foster-Nyarko E."/>
            <person name="Jarju S."/>
            <person name="Secka A."/>
            <person name="Antonio M."/>
            <person name="Oren A."/>
            <person name="Chaudhuri R."/>
            <person name="La Ragione R.M."/>
            <person name="Hildebrand F."/>
            <person name="Pallen M.J."/>
        </authorList>
    </citation>
    <scope>NUCLEOTIDE SEQUENCE [LARGE SCALE GENOMIC DNA]</scope>
    <source>
        <strain evidence="10 11">Sa4CVA2</strain>
    </source>
</reference>
<keyword evidence="4 8" id="KW-0812">Transmembrane</keyword>
<evidence type="ECO:0000256" key="4">
    <source>
        <dbReference type="ARBA" id="ARBA00022692"/>
    </source>
</evidence>
<evidence type="ECO:0000256" key="1">
    <source>
        <dbReference type="ARBA" id="ARBA00004651"/>
    </source>
</evidence>
<dbReference type="PANTHER" id="PTHR34582">
    <property type="entry name" value="UPF0702 TRANSMEMBRANE PROTEIN YCAP"/>
    <property type="match status" value="1"/>
</dbReference>
<feature type="transmembrane region" description="Helical" evidence="8">
    <location>
        <begin position="12"/>
        <end position="32"/>
    </location>
</feature>